<keyword evidence="1" id="KW-0472">Membrane</keyword>
<evidence type="ECO:0000256" key="1">
    <source>
        <dbReference type="SAM" id="Phobius"/>
    </source>
</evidence>
<keyword evidence="1" id="KW-0812">Transmembrane</keyword>
<dbReference type="EMBL" id="BMOY01000009">
    <property type="protein sequence ID" value="GGJ01360.1"/>
    <property type="molecule type" value="Genomic_DNA"/>
</dbReference>
<dbReference type="RefSeq" id="WP_188881324.1">
    <property type="nucleotide sequence ID" value="NZ_BMOY01000009.1"/>
</dbReference>
<name>A0A917K8A0_9BACL</name>
<accession>A0A917K8A0</accession>
<reference evidence="2" key="1">
    <citation type="journal article" date="2014" name="Int. J. Syst. Evol. Microbiol.">
        <title>Complete genome sequence of Corynebacterium casei LMG S-19264T (=DSM 44701T), isolated from a smear-ripened cheese.</title>
        <authorList>
            <consortium name="US DOE Joint Genome Institute (JGI-PGF)"/>
            <person name="Walter F."/>
            <person name="Albersmeier A."/>
            <person name="Kalinowski J."/>
            <person name="Ruckert C."/>
        </authorList>
    </citation>
    <scope>NUCLEOTIDE SEQUENCE</scope>
    <source>
        <strain evidence="2">JCM 18487</strain>
    </source>
</reference>
<proteinExistence type="predicted"/>
<protein>
    <submittedName>
        <fullName evidence="2">Uncharacterized protein</fullName>
    </submittedName>
</protein>
<keyword evidence="1" id="KW-1133">Transmembrane helix</keyword>
<evidence type="ECO:0000313" key="2">
    <source>
        <dbReference type="EMBL" id="GGJ01360.1"/>
    </source>
</evidence>
<feature type="transmembrane region" description="Helical" evidence="1">
    <location>
        <begin position="94"/>
        <end position="112"/>
    </location>
</feature>
<evidence type="ECO:0000313" key="3">
    <source>
        <dbReference type="Proteomes" id="UP000637695"/>
    </source>
</evidence>
<keyword evidence="3" id="KW-1185">Reference proteome</keyword>
<organism evidence="2 3">
    <name type="scientific">Alicyclobacillus cellulosilyticus</name>
    <dbReference type="NCBI Taxonomy" id="1003997"/>
    <lineage>
        <taxon>Bacteria</taxon>
        <taxon>Bacillati</taxon>
        <taxon>Bacillota</taxon>
        <taxon>Bacilli</taxon>
        <taxon>Bacillales</taxon>
        <taxon>Alicyclobacillaceae</taxon>
        <taxon>Alicyclobacillus</taxon>
    </lineage>
</organism>
<reference evidence="2" key="2">
    <citation type="submission" date="2020-09" db="EMBL/GenBank/DDBJ databases">
        <authorList>
            <person name="Sun Q."/>
            <person name="Ohkuma M."/>
        </authorList>
    </citation>
    <scope>NUCLEOTIDE SEQUENCE</scope>
    <source>
        <strain evidence="2">JCM 18487</strain>
    </source>
</reference>
<comment type="caution">
    <text evidence="2">The sequence shown here is derived from an EMBL/GenBank/DDBJ whole genome shotgun (WGS) entry which is preliminary data.</text>
</comment>
<dbReference type="AlphaFoldDB" id="A0A917K8A0"/>
<dbReference type="Proteomes" id="UP000637695">
    <property type="component" value="Unassembled WGS sequence"/>
</dbReference>
<sequence>MITHQHVQRCVGKWVICHTRHGDVMGRVEACWPTHIVLAVPRRPVGLVDGVGQVRADAAVYAAATSHPAAALSAAVRPALAYWGWGPYGFARTAIPLAAIVGLTVIGASALWW</sequence>
<gene>
    <name evidence="2" type="ORF">GCM10010885_08200</name>
</gene>